<dbReference type="Proteomes" id="UP001150603">
    <property type="component" value="Unassembled WGS sequence"/>
</dbReference>
<feature type="non-terminal residue" evidence="1">
    <location>
        <position position="373"/>
    </location>
</feature>
<reference evidence="1" key="1">
    <citation type="submission" date="2022-07" db="EMBL/GenBank/DDBJ databases">
        <title>Phylogenomic reconstructions and comparative analyses of Kickxellomycotina fungi.</title>
        <authorList>
            <person name="Reynolds N.K."/>
            <person name="Stajich J.E."/>
            <person name="Barry K."/>
            <person name="Grigoriev I.V."/>
            <person name="Crous P."/>
            <person name="Smith M.E."/>
        </authorList>
    </citation>
    <scope>NUCLEOTIDE SEQUENCE</scope>
    <source>
        <strain evidence="1">NRRL 5244</strain>
    </source>
</reference>
<proteinExistence type="predicted"/>
<dbReference type="EMBL" id="JANBPW010004966">
    <property type="protein sequence ID" value="KAJ1933686.1"/>
    <property type="molecule type" value="Genomic_DNA"/>
</dbReference>
<protein>
    <submittedName>
        <fullName evidence="1">Uncharacterized protein</fullName>
    </submittedName>
</protein>
<gene>
    <name evidence="1" type="ORF">FBU59_005948</name>
</gene>
<comment type="caution">
    <text evidence="1">The sequence shown here is derived from an EMBL/GenBank/DDBJ whole genome shotgun (WGS) entry which is preliminary data.</text>
</comment>
<evidence type="ECO:0000313" key="1">
    <source>
        <dbReference type="EMBL" id="KAJ1933686.1"/>
    </source>
</evidence>
<organism evidence="1 2">
    <name type="scientific">Linderina macrospora</name>
    <dbReference type="NCBI Taxonomy" id="4868"/>
    <lineage>
        <taxon>Eukaryota</taxon>
        <taxon>Fungi</taxon>
        <taxon>Fungi incertae sedis</taxon>
        <taxon>Zoopagomycota</taxon>
        <taxon>Kickxellomycotina</taxon>
        <taxon>Kickxellomycetes</taxon>
        <taxon>Kickxellales</taxon>
        <taxon>Kickxellaceae</taxon>
        <taxon>Linderina</taxon>
    </lineage>
</organism>
<keyword evidence="2" id="KW-1185">Reference proteome</keyword>
<name>A0ACC1J139_9FUNG</name>
<evidence type="ECO:0000313" key="2">
    <source>
        <dbReference type="Proteomes" id="UP001150603"/>
    </source>
</evidence>
<accession>A0ACC1J139</accession>
<sequence>MYKGKVPEDASIAEWTEKDDEMAVDIDIEQAIAAAYGLGQDDDLEEDDVMMAEASPAHESLPTDQLCRQRPGRPAGSLNRRVAGKHKAASTKRRRKQPPPIVQEPLEPPIADGDSLVDDNAEAEKTAAAVVSAPLVPKELRIADARVFRATHNPYARFPPPGGASSSESDSEPEIAHDGKGSDGDRHSDRQGGGSDGGDSLGRNRKRSRIQKQSSDCDDPGCQPGLSYVTTGAFMTRRAVKCLASSEASGGIMQDHHGYYPGELTEVLNANRKWYVGRVISYVDKKFLVHYAEWGHGHNEWIAAGSKRMRKLRDSPMARLPGYKELLDETEQQARKICAVLVDEYNRHVEGLEQQKREKDRAKRKNKAPKKLP</sequence>